<dbReference type="OrthoDB" id="5615705at2"/>
<gene>
    <name evidence="1" type="ordered locus">Thicy_1562</name>
</gene>
<keyword evidence="2" id="KW-1185">Reference proteome</keyword>
<accession>F6DAY7</accession>
<proteinExistence type="predicted"/>
<sequence>MQSEVIRAPNGRVITNNYIAVQYSNKNSVNDSGNRIGAKPKSSTLLPAISPYLMEVDVAGLNRRISRLFTSRMDPCFIETVKNELYRDYGHVPDNLWLRGLSLRTKTQWDLFYYYLTVRLLSVPIVHEFNIKPTFKFDLDDMESGLDRRAINGFKNAISSYIVPDSAIEVRLSLNSSTMSSGLEIKTDGQIYSVSINTIDKIVAKVDINLGLQLIRLYLNDVLFKSNLVITRSSRILLSVILFMAVVILSPKIGNVGQ</sequence>
<dbReference type="Proteomes" id="UP000009232">
    <property type="component" value="Chromosome"/>
</dbReference>
<protein>
    <submittedName>
        <fullName evidence="1">Uncharacterized protein</fullName>
    </submittedName>
</protein>
<dbReference type="STRING" id="717773.Thicy_1562"/>
<dbReference type="RefSeq" id="WP_013836094.1">
    <property type="nucleotide sequence ID" value="NC_015581.1"/>
</dbReference>
<dbReference type="AlphaFoldDB" id="F6DAY7"/>
<evidence type="ECO:0000313" key="1">
    <source>
        <dbReference type="EMBL" id="AEG32320.1"/>
    </source>
</evidence>
<evidence type="ECO:0000313" key="2">
    <source>
        <dbReference type="Proteomes" id="UP000009232"/>
    </source>
</evidence>
<dbReference type="KEGG" id="tcy:Thicy_1562"/>
<dbReference type="HOGENOM" id="CLU_1077423_0_0_6"/>
<name>F6DAY7_THICA</name>
<organism evidence="1 2">
    <name type="scientific">Thiomicrospira cyclica (strain DSM 14477 / JCM 11371 / ALM1)</name>
    <name type="common">Thioalkalimicrobium cyclicum</name>
    <dbReference type="NCBI Taxonomy" id="717773"/>
    <lineage>
        <taxon>Bacteria</taxon>
        <taxon>Pseudomonadati</taxon>
        <taxon>Pseudomonadota</taxon>
        <taxon>Gammaproteobacteria</taxon>
        <taxon>Thiotrichales</taxon>
        <taxon>Piscirickettsiaceae</taxon>
        <taxon>Thiomicrospira</taxon>
    </lineage>
</organism>
<dbReference type="EMBL" id="CP002776">
    <property type="protein sequence ID" value="AEG32320.1"/>
    <property type="molecule type" value="Genomic_DNA"/>
</dbReference>
<reference evidence="1 2" key="1">
    <citation type="submission" date="2011-05" db="EMBL/GenBank/DDBJ databases">
        <title>Complete sequence of Thioalkalimicrobium cyclicum ALM1.</title>
        <authorList>
            <consortium name="US DOE Joint Genome Institute"/>
            <person name="Lucas S."/>
            <person name="Han J."/>
            <person name="Lapidus A."/>
            <person name="Cheng J.-F."/>
            <person name="Goodwin L."/>
            <person name="Pitluck S."/>
            <person name="Peters L."/>
            <person name="Mikhailova N."/>
            <person name="Davenport K."/>
            <person name="Han C."/>
            <person name="Tapia R."/>
            <person name="Land M."/>
            <person name="Hauser L."/>
            <person name="Kyrpides N."/>
            <person name="Ivanova N."/>
            <person name="Pagani I."/>
            <person name="Kappler U."/>
            <person name="Woyke T."/>
        </authorList>
    </citation>
    <scope>NUCLEOTIDE SEQUENCE [LARGE SCALE GENOMIC DNA]</scope>
    <source>
        <strain evidence="2">DSM 14477 / JCM 11371 / ALM1</strain>
    </source>
</reference>